<dbReference type="Gene3D" id="1.20.1250.20">
    <property type="entry name" value="MFS general substrate transporter like domains"/>
    <property type="match status" value="2"/>
</dbReference>
<feature type="transmembrane region" description="Helical" evidence="2">
    <location>
        <begin position="304"/>
        <end position="326"/>
    </location>
</feature>
<feature type="domain" description="Major facilitator superfamily (MFS) profile" evidence="3">
    <location>
        <begin position="11"/>
        <end position="422"/>
    </location>
</feature>
<dbReference type="Pfam" id="PF07690">
    <property type="entry name" value="MFS_1"/>
    <property type="match status" value="1"/>
</dbReference>
<gene>
    <name evidence="5" type="primary">LOC110979647</name>
</gene>
<feature type="transmembrane region" description="Helical" evidence="2">
    <location>
        <begin position="367"/>
        <end position="390"/>
    </location>
</feature>
<dbReference type="InterPro" id="IPR036259">
    <property type="entry name" value="MFS_trans_sf"/>
</dbReference>
<dbReference type="GO" id="GO:0016020">
    <property type="term" value="C:membrane"/>
    <property type="evidence" value="ECO:0007669"/>
    <property type="project" value="UniProtKB-SubCell"/>
</dbReference>
<sequence>METDGGYGWVVVFATFFTTLIEFGTFKSLSVFLTPVHETLECPVSNLGTVFAMSHAICYIVAPLSGKAATTRCGSRPFVMAGGVCNLAGLLVCSSSTSIGLLFVGMTLLGIGFTMSYAPLMITVVMYFPTRFALANGVLSTGAAVGMMVIPPLVELLIKTYGWPNAMAVLAAVNFNVTACGALVRPPLGTHQRLINAADEADTSTDPNLPHISLLRSVVVFLKDIPEKLSLDIFILAPAYSVYLLIWFLNGVIFSAWLIYLIPHAISKGIDARLASFLATAGGIGNLVVRVVHGPAIDRGLITALKLLILLSVLNAIAFFVDMVSYDYYHVLVILAIVNGAAVGIIGVVVMPVAQEVLIEPDLSVKGYLLSLPILALGELCGGVFAGAFYEMIGNYNLAFVSLGGLSTVIAIAIIAERTYAVWSK</sequence>
<dbReference type="OrthoDB" id="2213137at2759"/>
<feature type="transmembrane region" description="Helical" evidence="2">
    <location>
        <begin position="133"/>
        <end position="154"/>
    </location>
</feature>
<accession>A0A8B7YI86</accession>
<dbReference type="Proteomes" id="UP000694845">
    <property type="component" value="Unplaced"/>
</dbReference>
<evidence type="ECO:0000256" key="1">
    <source>
        <dbReference type="ARBA" id="ARBA00004141"/>
    </source>
</evidence>
<feature type="transmembrane region" description="Helical" evidence="2">
    <location>
        <begin position="332"/>
        <end position="355"/>
    </location>
</feature>
<feature type="transmembrane region" description="Helical" evidence="2">
    <location>
        <begin position="46"/>
        <end position="66"/>
    </location>
</feature>
<feature type="transmembrane region" description="Helical" evidence="2">
    <location>
        <begin position="109"/>
        <end position="128"/>
    </location>
</feature>
<evidence type="ECO:0000259" key="3">
    <source>
        <dbReference type="PROSITE" id="PS50850"/>
    </source>
</evidence>
<keyword evidence="2" id="KW-1133">Transmembrane helix</keyword>
<evidence type="ECO:0000313" key="5">
    <source>
        <dbReference type="RefSeq" id="XP_022091341.1"/>
    </source>
</evidence>
<feature type="transmembrane region" description="Helical" evidence="2">
    <location>
        <begin position="78"/>
        <end position="103"/>
    </location>
</feature>
<dbReference type="PROSITE" id="PS50850">
    <property type="entry name" value="MFS"/>
    <property type="match status" value="1"/>
</dbReference>
<comment type="subcellular location">
    <subcellularLocation>
        <location evidence="1">Membrane</location>
        <topology evidence="1">Multi-pass membrane protein</topology>
    </subcellularLocation>
</comment>
<dbReference type="PANTHER" id="PTHR11360:SF303">
    <property type="entry name" value="MAJOR FACILITATOR SUPERFAMILY (MFS) PROFILE DOMAIN-CONTAINING PROTEIN"/>
    <property type="match status" value="1"/>
</dbReference>
<reference evidence="5" key="1">
    <citation type="submission" date="2025-08" db="UniProtKB">
        <authorList>
            <consortium name="RefSeq"/>
        </authorList>
    </citation>
    <scope>IDENTIFICATION</scope>
</reference>
<organism evidence="4 5">
    <name type="scientific">Acanthaster planci</name>
    <name type="common">Crown-of-thorns starfish</name>
    <dbReference type="NCBI Taxonomy" id="133434"/>
    <lineage>
        <taxon>Eukaryota</taxon>
        <taxon>Metazoa</taxon>
        <taxon>Echinodermata</taxon>
        <taxon>Eleutherozoa</taxon>
        <taxon>Asterozoa</taxon>
        <taxon>Asteroidea</taxon>
        <taxon>Valvatacea</taxon>
        <taxon>Valvatida</taxon>
        <taxon>Acanthasteridae</taxon>
        <taxon>Acanthaster</taxon>
    </lineage>
</organism>
<feature type="transmembrane region" description="Helical" evidence="2">
    <location>
        <begin position="396"/>
        <end position="416"/>
    </location>
</feature>
<dbReference type="InterPro" id="IPR050327">
    <property type="entry name" value="Proton-linked_MCT"/>
</dbReference>
<feature type="transmembrane region" description="Helical" evidence="2">
    <location>
        <begin position="233"/>
        <end position="262"/>
    </location>
</feature>
<evidence type="ECO:0000313" key="4">
    <source>
        <dbReference type="Proteomes" id="UP000694845"/>
    </source>
</evidence>
<dbReference type="AlphaFoldDB" id="A0A8B7YI86"/>
<evidence type="ECO:0000256" key="2">
    <source>
        <dbReference type="SAM" id="Phobius"/>
    </source>
</evidence>
<keyword evidence="4" id="KW-1185">Reference proteome</keyword>
<dbReference type="GO" id="GO:0008028">
    <property type="term" value="F:monocarboxylic acid transmembrane transporter activity"/>
    <property type="evidence" value="ECO:0007669"/>
    <property type="project" value="TreeGrafter"/>
</dbReference>
<dbReference type="PANTHER" id="PTHR11360">
    <property type="entry name" value="MONOCARBOXYLATE TRANSPORTER"/>
    <property type="match status" value="1"/>
</dbReference>
<dbReference type="KEGG" id="aplc:110979647"/>
<dbReference type="OMA" id="MSHAICY"/>
<dbReference type="InterPro" id="IPR011701">
    <property type="entry name" value="MFS"/>
</dbReference>
<dbReference type="InterPro" id="IPR020846">
    <property type="entry name" value="MFS_dom"/>
</dbReference>
<feature type="transmembrane region" description="Helical" evidence="2">
    <location>
        <begin position="7"/>
        <end position="26"/>
    </location>
</feature>
<feature type="transmembrane region" description="Helical" evidence="2">
    <location>
        <begin position="274"/>
        <end position="292"/>
    </location>
</feature>
<proteinExistence type="predicted"/>
<protein>
    <submittedName>
        <fullName evidence="5">Monocarboxylate transporter 13-like isoform X1</fullName>
    </submittedName>
</protein>
<dbReference type="GeneID" id="110979647"/>
<keyword evidence="2" id="KW-0472">Membrane</keyword>
<name>A0A8B7YI86_ACAPL</name>
<dbReference type="SUPFAM" id="SSF103473">
    <property type="entry name" value="MFS general substrate transporter"/>
    <property type="match status" value="1"/>
</dbReference>
<keyword evidence="2" id="KW-0812">Transmembrane</keyword>
<dbReference type="RefSeq" id="XP_022091341.1">
    <property type="nucleotide sequence ID" value="XM_022235649.1"/>
</dbReference>